<sequence length="77" mass="7731">MSFFSRAAAVSAVALVACGLVSASAAAVVPAQAPASVSEVRHPYPPGGGPLRFGPFVFPSNGQVSGGFAWNTSNHPF</sequence>
<feature type="chain" id="PRO_5045616235" evidence="1">
    <location>
        <begin position="28"/>
        <end position="77"/>
    </location>
</feature>
<reference evidence="2 3" key="1">
    <citation type="submission" date="2024-09" db="EMBL/GenBank/DDBJ databases">
        <title>The Natural Products Discovery Center: Release of the First 8490 Sequenced Strains for Exploring Actinobacteria Biosynthetic Diversity.</title>
        <authorList>
            <person name="Kalkreuter E."/>
            <person name="Kautsar S.A."/>
            <person name="Yang D."/>
            <person name="Bader C.D."/>
            <person name="Teijaro C.N."/>
            <person name="Fluegel L."/>
            <person name="Davis C.M."/>
            <person name="Simpson J.R."/>
            <person name="Lauterbach L."/>
            <person name="Steele A.D."/>
            <person name="Gui C."/>
            <person name="Meng S."/>
            <person name="Li G."/>
            <person name="Viehrig K."/>
            <person name="Ye F."/>
            <person name="Su P."/>
            <person name="Kiefer A.F."/>
            <person name="Nichols A."/>
            <person name="Cepeda A.J."/>
            <person name="Yan W."/>
            <person name="Fan B."/>
            <person name="Jiang Y."/>
            <person name="Adhikari A."/>
            <person name="Zheng C.-J."/>
            <person name="Schuster L."/>
            <person name="Cowan T.M."/>
            <person name="Smanski M.J."/>
            <person name="Chevrette M.G."/>
            <person name="De Carvalho L.P.S."/>
            <person name="Shen B."/>
        </authorList>
    </citation>
    <scope>NUCLEOTIDE SEQUENCE [LARGE SCALE GENOMIC DNA]</scope>
    <source>
        <strain evidence="2 3">NPDC058348</strain>
    </source>
</reference>
<dbReference type="RefSeq" id="WP_386720395.1">
    <property type="nucleotide sequence ID" value="NZ_JBHXIJ010000296.1"/>
</dbReference>
<keyword evidence="3" id="KW-1185">Reference proteome</keyword>
<name>A0ABW6FVE6_9ACTN</name>
<gene>
    <name evidence="2" type="ORF">ACFWJN_28350</name>
</gene>
<keyword evidence="1" id="KW-0732">Signal</keyword>
<evidence type="ECO:0000313" key="2">
    <source>
        <dbReference type="EMBL" id="MFD5102857.1"/>
    </source>
</evidence>
<comment type="caution">
    <text evidence="2">The sequence shown here is derived from an EMBL/GenBank/DDBJ whole genome shotgun (WGS) entry which is preliminary data.</text>
</comment>
<feature type="signal peptide" evidence="1">
    <location>
        <begin position="1"/>
        <end position="27"/>
    </location>
</feature>
<dbReference type="EMBL" id="JBHXIJ010000296">
    <property type="protein sequence ID" value="MFD5102857.1"/>
    <property type="molecule type" value="Genomic_DNA"/>
</dbReference>
<dbReference type="Proteomes" id="UP001598448">
    <property type="component" value="Unassembled WGS sequence"/>
</dbReference>
<protein>
    <submittedName>
        <fullName evidence="2">Uncharacterized protein</fullName>
    </submittedName>
</protein>
<evidence type="ECO:0000256" key="1">
    <source>
        <dbReference type="SAM" id="SignalP"/>
    </source>
</evidence>
<dbReference type="PROSITE" id="PS51257">
    <property type="entry name" value="PROKAR_LIPOPROTEIN"/>
    <property type="match status" value="1"/>
</dbReference>
<evidence type="ECO:0000313" key="3">
    <source>
        <dbReference type="Proteomes" id="UP001598448"/>
    </source>
</evidence>
<organism evidence="2 3">
    <name type="scientific">Streptomyces albidochromogenes</name>
    <dbReference type="NCBI Taxonomy" id="329524"/>
    <lineage>
        <taxon>Bacteria</taxon>
        <taxon>Bacillati</taxon>
        <taxon>Actinomycetota</taxon>
        <taxon>Actinomycetes</taxon>
        <taxon>Kitasatosporales</taxon>
        <taxon>Streptomycetaceae</taxon>
        <taxon>Streptomyces</taxon>
    </lineage>
</organism>
<accession>A0ABW6FVE6</accession>
<proteinExistence type="predicted"/>